<dbReference type="EMBL" id="CAJNOR010000152">
    <property type="protein sequence ID" value="CAF0819058.1"/>
    <property type="molecule type" value="Genomic_DNA"/>
</dbReference>
<keyword evidence="1" id="KW-0040">ANK repeat</keyword>
<dbReference type="PROSITE" id="PS50297">
    <property type="entry name" value="ANK_REP_REGION"/>
    <property type="match status" value="2"/>
</dbReference>
<evidence type="ECO:0000313" key="4">
    <source>
        <dbReference type="Proteomes" id="UP000663828"/>
    </source>
</evidence>
<dbReference type="PANTHER" id="PTHR24149">
    <property type="entry name" value="ANKYRIN REPEAT DOMAIN-CONTAINING PROTEIN 12"/>
    <property type="match status" value="1"/>
</dbReference>
<proteinExistence type="predicted"/>
<dbReference type="Pfam" id="PF12796">
    <property type="entry name" value="Ank_2"/>
    <property type="match status" value="1"/>
</dbReference>
<reference evidence="3" key="1">
    <citation type="submission" date="2021-02" db="EMBL/GenBank/DDBJ databases">
        <authorList>
            <person name="Nowell W R."/>
        </authorList>
    </citation>
    <scope>NUCLEOTIDE SEQUENCE</scope>
</reference>
<feature type="compositionally biased region" description="Polar residues" evidence="2">
    <location>
        <begin position="320"/>
        <end position="330"/>
    </location>
</feature>
<comment type="caution">
    <text evidence="3">The sequence shown here is derived from an EMBL/GenBank/DDBJ whole genome shotgun (WGS) entry which is preliminary data.</text>
</comment>
<feature type="compositionally biased region" description="Basic and acidic residues" evidence="2">
    <location>
        <begin position="22"/>
        <end position="33"/>
    </location>
</feature>
<evidence type="ECO:0000313" key="3">
    <source>
        <dbReference type="EMBL" id="CAF0819058.1"/>
    </source>
</evidence>
<evidence type="ECO:0000256" key="1">
    <source>
        <dbReference type="PROSITE-ProRule" id="PRU00023"/>
    </source>
</evidence>
<feature type="compositionally biased region" description="Polar residues" evidence="2">
    <location>
        <begin position="285"/>
        <end position="297"/>
    </location>
</feature>
<sequence length="885" mass="100270">MTTTPATVPGRKRRLLTSESCHQSEDDNDEHSNSSDPSGNKQRNSAPSDLTSHRPIVSERQQLAVLKQLTAGDESNSSSPTPNAVTTQQRPTKIHRRNEHGEIILHIAARKGDLKQLKKALHDGANVNEEDNAGWTPLHEGIRVSIKFYRLIVRFLLAVTKNQLKAASLLLKSGANSNAPGSEGQTPLIDAVLNNNLMMVELLLNYSADPSVIDLTNVNETMLKTLKRETNTFDLSDNESLSLSSPITSVDDSEHDEDKIERNTLLSPKATQKKPFQSDPDHSSDSFLNNKTSTMDSDFSRKNPYDFESDDEETIRNPKQRTISGISNDSIDLKPQPNFSIDQSLSNDELIQHIYRVPPLKIVLARTVINKNLATESNNLSLVDEDSTMETYALPIIEENDKFLSTIISSTECNNINTKTVAPEKTLSNINDESTRSPELLISDLIQEIIEQIEEQASLALISTDEQMIPAEKEGHLKLTTRTLRSHARGKANTSNQSSNDSKRPVSNRRRILNQKSGDDSTEKRSRKKTISERSNNTETSSNSDDQISENLNEKIDRMEDSCASIDEGNNSTRMLKQVHSHPDVGSLPPNKRRLRERNAILLNSIDGFSPVNGLTSESTMSTETTTVARDIPKNGIKQFLNIRQQIDKRHEAMLHDYVVPKFPKDFSETLMAKKNYLLTPSLKSFPITTPASLGIRRFNPPSDLDEHLSDVFVRQEDERYRMKLRHQVEREKLILSHEQEILRLYGNATRSSINQEIPLSYCSLLRDNEVYNDPSVRERHGTLLNNDYTNTELGKRGKNRWSGRSFIKWVEDSNLKYQRLSCEINQRQALEANTLYSMQRMVWTKHLPKEALASSRIHSFLSERYLPKVEINTQFWTQRETSPI</sequence>
<feature type="region of interest" description="Disordered" evidence="2">
    <location>
        <begin position="1"/>
        <end position="56"/>
    </location>
</feature>
<name>A0A813U6J5_ADIRI</name>
<dbReference type="InterPro" id="IPR036770">
    <property type="entry name" value="Ankyrin_rpt-contain_sf"/>
</dbReference>
<feature type="region of interest" description="Disordered" evidence="2">
    <location>
        <begin position="237"/>
        <end position="335"/>
    </location>
</feature>
<dbReference type="PROSITE" id="PS50088">
    <property type="entry name" value="ANK_REPEAT"/>
    <property type="match status" value="2"/>
</dbReference>
<dbReference type="Pfam" id="PF00023">
    <property type="entry name" value="Ank"/>
    <property type="match status" value="1"/>
</dbReference>
<feature type="compositionally biased region" description="Polar residues" evidence="2">
    <location>
        <begin position="73"/>
        <end position="91"/>
    </location>
</feature>
<dbReference type="InterPro" id="IPR053210">
    <property type="entry name" value="ANKRD12"/>
</dbReference>
<keyword evidence="4" id="KW-1185">Reference proteome</keyword>
<dbReference type="SUPFAM" id="SSF48403">
    <property type="entry name" value="Ankyrin repeat"/>
    <property type="match status" value="1"/>
</dbReference>
<accession>A0A813U6J5</accession>
<feature type="compositionally biased region" description="Low complexity" evidence="2">
    <location>
        <begin position="533"/>
        <end position="544"/>
    </location>
</feature>
<dbReference type="AlphaFoldDB" id="A0A813U6J5"/>
<organism evidence="3 4">
    <name type="scientific">Adineta ricciae</name>
    <name type="common">Rotifer</name>
    <dbReference type="NCBI Taxonomy" id="249248"/>
    <lineage>
        <taxon>Eukaryota</taxon>
        <taxon>Metazoa</taxon>
        <taxon>Spiralia</taxon>
        <taxon>Gnathifera</taxon>
        <taxon>Rotifera</taxon>
        <taxon>Eurotatoria</taxon>
        <taxon>Bdelloidea</taxon>
        <taxon>Adinetida</taxon>
        <taxon>Adinetidae</taxon>
        <taxon>Adineta</taxon>
    </lineage>
</organism>
<feature type="region of interest" description="Disordered" evidence="2">
    <location>
        <begin position="481"/>
        <end position="548"/>
    </location>
</feature>
<feature type="repeat" description="ANK" evidence="1">
    <location>
        <begin position="100"/>
        <end position="132"/>
    </location>
</feature>
<feature type="compositionally biased region" description="Polar residues" evidence="2">
    <location>
        <begin position="37"/>
        <end position="50"/>
    </location>
</feature>
<dbReference type="InterPro" id="IPR002110">
    <property type="entry name" value="Ankyrin_rpt"/>
</dbReference>
<dbReference type="GO" id="GO:0005654">
    <property type="term" value="C:nucleoplasm"/>
    <property type="evidence" value="ECO:0007669"/>
    <property type="project" value="TreeGrafter"/>
</dbReference>
<feature type="repeat" description="ANK" evidence="1">
    <location>
        <begin position="183"/>
        <end position="215"/>
    </location>
</feature>
<dbReference type="Gene3D" id="1.25.40.20">
    <property type="entry name" value="Ankyrin repeat-containing domain"/>
    <property type="match status" value="1"/>
</dbReference>
<dbReference type="SMART" id="SM00248">
    <property type="entry name" value="ANK"/>
    <property type="match status" value="3"/>
</dbReference>
<gene>
    <name evidence="3" type="ORF">XAT740_LOCUS3864</name>
</gene>
<protein>
    <submittedName>
        <fullName evidence="3">Uncharacterized protein</fullName>
    </submittedName>
</protein>
<evidence type="ECO:0000256" key="2">
    <source>
        <dbReference type="SAM" id="MobiDB-lite"/>
    </source>
</evidence>
<dbReference type="Proteomes" id="UP000663828">
    <property type="component" value="Unassembled WGS sequence"/>
</dbReference>
<feature type="region of interest" description="Disordered" evidence="2">
    <location>
        <begin position="70"/>
        <end position="98"/>
    </location>
</feature>
<dbReference type="PANTHER" id="PTHR24149:SF14">
    <property type="entry name" value="ANKYRIN REPEAT DOMAIN 12"/>
    <property type="match status" value="1"/>
</dbReference>